<feature type="region of interest" description="Disordered" evidence="1">
    <location>
        <begin position="471"/>
        <end position="493"/>
    </location>
</feature>
<dbReference type="EMBL" id="JAABOA010000023">
    <property type="protein sequence ID" value="KAF9586505.1"/>
    <property type="molecule type" value="Genomic_DNA"/>
</dbReference>
<organism evidence="2 3">
    <name type="scientific">Lunasporangiospora selenospora</name>
    <dbReference type="NCBI Taxonomy" id="979761"/>
    <lineage>
        <taxon>Eukaryota</taxon>
        <taxon>Fungi</taxon>
        <taxon>Fungi incertae sedis</taxon>
        <taxon>Mucoromycota</taxon>
        <taxon>Mortierellomycotina</taxon>
        <taxon>Mortierellomycetes</taxon>
        <taxon>Mortierellales</taxon>
        <taxon>Mortierellaceae</taxon>
        <taxon>Lunasporangiospora</taxon>
    </lineage>
</organism>
<name>A0A9P6G5D2_9FUNG</name>
<evidence type="ECO:0000256" key="1">
    <source>
        <dbReference type="SAM" id="MobiDB-lite"/>
    </source>
</evidence>
<evidence type="ECO:0000313" key="2">
    <source>
        <dbReference type="EMBL" id="KAF9586505.1"/>
    </source>
</evidence>
<dbReference type="InterPro" id="IPR032675">
    <property type="entry name" value="LRR_dom_sf"/>
</dbReference>
<dbReference type="Gene3D" id="3.80.10.10">
    <property type="entry name" value="Ribonuclease Inhibitor"/>
    <property type="match status" value="1"/>
</dbReference>
<keyword evidence="3" id="KW-1185">Reference proteome</keyword>
<dbReference type="Proteomes" id="UP000780801">
    <property type="component" value="Unassembled WGS sequence"/>
</dbReference>
<dbReference type="AlphaFoldDB" id="A0A9P6G5D2"/>
<feature type="region of interest" description="Disordered" evidence="1">
    <location>
        <begin position="376"/>
        <end position="403"/>
    </location>
</feature>
<sequence length="733" mass="85037">MDDLRNRGSLTCTLSYQWPLRYFNHTTSESDLLNDSAMLPRDRARRNLIWAVKTLSKSRNRAMLALLSLEVHNLDDFDTFLRPMIDCWGVGSSLVSMRLTNVDLVVLPLWDILEQCLCLESLSVENSIVSAAVNETRRNNSTPRDEWQPVDPETPRRLFRLQKLFIRSSHITEQTLFTILRHSPRLSDLSIQAPSLDGDTDTFIEAEAMNATFNLSFGTVLEPEFTVSDQLASHAQTSQRVLCNNDMSFYHRLSGLFGSQLRALHFSRTHQKLTSEQVRTILCAFPNVQRWRLVWQDLPQGRLMQDLTRFTFNRLTALEILPFADWTPRLGDTLHEFLCESPLLLHLKAGSIAYYVENMDMNGVLGRNRGRQHTATLGTNEHWSQRDEQDSESYGSPETCSPPLSLERALQQQQGLLLDDKKRPRVWACRNLKTLHLEVASRRPAHIHQGSSVGFRNRKRRFFITSAPSWRSSTRRHSHPSNGDPVQGEPEESDFSIADNSPFLSRIVYGYIARLCPNLVDLQIRGYRLNMTLRGGFCLLTRLTQLKRLAIAQYDCQFKERDILPWIVKRPTLRMRLEWRLILAGWRVFPGKRPLDRTEMEHEPSVTPRSSPIIGIREQEEERERFDDPNLIPTAQIPRDTATSKENKGEEEIDFAKLGYMADVEDEFQRIVAIRITESRETWPELESVKLVYGNSFRHKGVDLVVNKAFVRKQFRKHRPGTDFQWVFWHHQF</sequence>
<gene>
    <name evidence="2" type="ORF">BGW38_003419</name>
</gene>
<dbReference type="OrthoDB" id="2366928at2759"/>
<dbReference type="SUPFAM" id="SSF52047">
    <property type="entry name" value="RNI-like"/>
    <property type="match status" value="1"/>
</dbReference>
<proteinExistence type="predicted"/>
<protein>
    <submittedName>
        <fullName evidence="2">Uncharacterized protein</fullName>
    </submittedName>
</protein>
<reference evidence="2" key="1">
    <citation type="journal article" date="2020" name="Fungal Divers.">
        <title>Resolving the Mortierellaceae phylogeny through synthesis of multi-gene phylogenetics and phylogenomics.</title>
        <authorList>
            <person name="Vandepol N."/>
            <person name="Liber J."/>
            <person name="Desiro A."/>
            <person name="Na H."/>
            <person name="Kennedy M."/>
            <person name="Barry K."/>
            <person name="Grigoriev I.V."/>
            <person name="Miller A.N."/>
            <person name="O'Donnell K."/>
            <person name="Stajich J.E."/>
            <person name="Bonito G."/>
        </authorList>
    </citation>
    <scope>NUCLEOTIDE SEQUENCE</scope>
    <source>
        <strain evidence="2">KOD1015</strain>
    </source>
</reference>
<evidence type="ECO:0000313" key="3">
    <source>
        <dbReference type="Proteomes" id="UP000780801"/>
    </source>
</evidence>
<comment type="caution">
    <text evidence="2">The sequence shown here is derived from an EMBL/GenBank/DDBJ whole genome shotgun (WGS) entry which is preliminary data.</text>
</comment>
<accession>A0A9P6G5D2</accession>